<evidence type="ECO:0000313" key="6">
    <source>
        <dbReference type="EMBL" id="MDI5883077.1"/>
    </source>
</evidence>
<dbReference type="CDD" id="cd08422">
    <property type="entry name" value="PBP2_CrgA_like"/>
    <property type="match status" value="1"/>
</dbReference>
<dbReference type="Pfam" id="PF03466">
    <property type="entry name" value="LysR_substrate"/>
    <property type="match status" value="1"/>
</dbReference>
<comment type="similarity">
    <text evidence="1">Belongs to the LysR transcriptional regulatory family.</text>
</comment>
<organism evidence="6 7">
    <name type="scientific">Cobetia amphilecti</name>
    <dbReference type="NCBI Taxonomy" id="1055104"/>
    <lineage>
        <taxon>Bacteria</taxon>
        <taxon>Pseudomonadati</taxon>
        <taxon>Pseudomonadota</taxon>
        <taxon>Gammaproteobacteria</taxon>
        <taxon>Oceanospirillales</taxon>
        <taxon>Halomonadaceae</taxon>
        <taxon>Cobetia</taxon>
    </lineage>
</organism>
<gene>
    <name evidence="6" type="ORF">QLT01_01755</name>
</gene>
<dbReference type="InterPro" id="IPR000847">
    <property type="entry name" value="LysR_HTH_N"/>
</dbReference>
<dbReference type="PANTHER" id="PTHR30537:SF5">
    <property type="entry name" value="HTH-TYPE TRANSCRIPTIONAL ACTIVATOR TTDR-RELATED"/>
    <property type="match status" value="1"/>
</dbReference>
<evidence type="ECO:0000313" key="7">
    <source>
        <dbReference type="Proteomes" id="UP001229025"/>
    </source>
</evidence>
<evidence type="ECO:0000256" key="4">
    <source>
        <dbReference type="ARBA" id="ARBA00023163"/>
    </source>
</evidence>
<dbReference type="Gene3D" id="1.10.10.10">
    <property type="entry name" value="Winged helix-like DNA-binding domain superfamily/Winged helix DNA-binding domain"/>
    <property type="match status" value="1"/>
</dbReference>
<keyword evidence="3" id="KW-0238">DNA-binding</keyword>
<dbReference type="PROSITE" id="PS50931">
    <property type="entry name" value="HTH_LYSR"/>
    <property type="match status" value="1"/>
</dbReference>
<name>A0ABT6UK32_9GAMM</name>
<sequence>MLLDNIALFLTIIEKGSLTAAGRETGLSPTTVSERLAALEAHYGVVLLNRTTRAISLTEEGRTLMEEARGLLDSVSELETRIRLGAQTLTGRIRVSAPSDLGRNALSRAITEFQHLHPTIEIELLLSDSYVDIVGQGIDLALRFGTIMDSTLRVRHLGQKRRLLCASPAYLAQHPAPLTPVDLKHHNCLVMRFGKSLDNEWRFGSHKVPQIVTVSGNRIANDGELVRQWCLEGLGIALKSEVDVKEDLRAGRLIELLPEHAAPPSPLQLLFPPARAQPRRVQAFAQHLVETFSESLSHPQ</sequence>
<evidence type="ECO:0000259" key="5">
    <source>
        <dbReference type="PROSITE" id="PS50931"/>
    </source>
</evidence>
<dbReference type="PANTHER" id="PTHR30537">
    <property type="entry name" value="HTH-TYPE TRANSCRIPTIONAL REGULATOR"/>
    <property type="match status" value="1"/>
</dbReference>
<keyword evidence="2" id="KW-0805">Transcription regulation</keyword>
<evidence type="ECO:0000256" key="3">
    <source>
        <dbReference type="ARBA" id="ARBA00023125"/>
    </source>
</evidence>
<dbReference type="InterPro" id="IPR005119">
    <property type="entry name" value="LysR_subst-bd"/>
</dbReference>
<dbReference type="RefSeq" id="WP_043332149.1">
    <property type="nucleotide sequence ID" value="NZ_CANLSP010000001.1"/>
</dbReference>
<keyword evidence="4" id="KW-0804">Transcription</keyword>
<comment type="caution">
    <text evidence="6">The sequence shown here is derived from an EMBL/GenBank/DDBJ whole genome shotgun (WGS) entry which is preliminary data.</text>
</comment>
<evidence type="ECO:0000256" key="2">
    <source>
        <dbReference type="ARBA" id="ARBA00023015"/>
    </source>
</evidence>
<protein>
    <submittedName>
        <fullName evidence="6">LysR family transcriptional regulator</fullName>
    </submittedName>
</protein>
<dbReference type="InterPro" id="IPR036390">
    <property type="entry name" value="WH_DNA-bd_sf"/>
</dbReference>
<dbReference type="SUPFAM" id="SSF46785">
    <property type="entry name" value="Winged helix' DNA-binding domain"/>
    <property type="match status" value="1"/>
</dbReference>
<dbReference type="EMBL" id="JASCSA010000001">
    <property type="protein sequence ID" value="MDI5883077.1"/>
    <property type="molecule type" value="Genomic_DNA"/>
</dbReference>
<dbReference type="Proteomes" id="UP001229025">
    <property type="component" value="Unassembled WGS sequence"/>
</dbReference>
<feature type="domain" description="HTH lysR-type" evidence="5">
    <location>
        <begin position="1"/>
        <end position="58"/>
    </location>
</feature>
<dbReference type="InterPro" id="IPR058163">
    <property type="entry name" value="LysR-type_TF_proteobact-type"/>
</dbReference>
<dbReference type="SUPFAM" id="SSF53850">
    <property type="entry name" value="Periplasmic binding protein-like II"/>
    <property type="match status" value="1"/>
</dbReference>
<dbReference type="GeneID" id="97326155"/>
<evidence type="ECO:0000256" key="1">
    <source>
        <dbReference type="ARBA" id="ARBA00009437"/>
    </source>
</evidence>
<keyword evidence="7" id="KW-1185">Reference proteome</keyword>
<reference evidence="7" key="1">
    <citation type="submission" date="2023-07" db="EMBL/GenBank/DDBJ databases">
        <title>Genome-based characterization of strain KMM 296 and proposal for reclassification of Cobetia litoralis and Cobetia pacifica, and emended description of the species Cobetia amphilecti and Cobetia marina.</title>
        <authorList>
            <person name="Balabanova L."/>
            <person name="Nedashkovskaya O."/>
        </authorList>
    </citation>
    <scope>NUCLEOTIDE SEQUENCE [LARGE SCALE GENOMIC DNA]</scope>
    <source>
        <strain evidence="7">NRIC 0815</strain>
    </source>
</reference>
<proteinExistence type="inferred from homology"/>
<dbReference type="Gene3D" id="3.40.190.290">
    <property type="match status" value="1"/>
</dbReference>
<dbReference type="Pfam" id="PF00126">
    <property type="entry name" value="HTH_1"/>
    <property type="match status" value="1"/>
</dbReference>
<dbReference type="InterPro" id="IPR036388">
    <property type="entry name" value="WH-like_DNA-bd_sf"/>
</dbReference>
<accession>A0ABT6UK32</accession>